<dbReference type="Gene3D" id="2.30.40.10">
    <property type="entry name" value="Urease, subunit C, domain 1"/>
    <property type="match status" value="1"/>
</dbReference>
<dbReference type="PANTHER" id="PTHR43794:SF11">
    <property type="entry name" value="AMIDOHYDROLASE-RELATED DOMAIN-CONTAINING PROTEIN"/>
    <property type="match status" value="1"/>
</dbReference>
<comment type="similarity">
    <text evidence="1">Belongs to the metallo-dependent hydrolases superfamily. ATZ/TRZ family.</text>
</comment>
<evidence type="ECO:0000313" key="4">
    <source>
        <dbReference type="EMBL" id="NML93407.1"/>
    </source>
</evidence>
<reference evidence="4 5" key="1">
    <citation type="submission" date="2020-04" db="EMBL/GenBank/DDBJ databases">
        <title>Novosphingobium sp. TW-4 isolated from soil.</title>
        <authorList>
            <person name="Dahal R.H."/>
            <person name="Chaudhary D.K."/>
        </authorList>
    </citation>
    <scope>NUCLEOTIDE SEQUENCE [LARGE SCALE GENOMIC DNA]</scope>
    <source>
        <strain evidence="4 5">TW-4</strain>
    </source>
</reference>
<dbReference type="Pfam" id="PF01979">
    <property type="entry name" value="Amidohydro_1"/>
    <property type="match status" value="1"/>
</dbReference>
<keyword evidence="2 4" id="KW-0378">Hydrolase</keyword>
<dbReference type="InterPro" id="IPR011059">
    <property type="entry name" value="Metal-dep_hydrolase_composite"/>
</dbReference>
<evidence type="ECO:0000256" key="2">
    <source>
        <dbReference type="ARBA" id="ARBA00022801"/>
    </source>
</evidence>
<dbReference type="Proteomes" id="UP000583556">
    <property type="component" value="Unassembled WGS sequence"/>
</dbReference>
<dbReference type="GO" id="GO:0016810">
    <property type="term" value="F:hydrolase activity, acting on carbon-nitrogen (but not peptide) bonds"/>
    <property type="evidence" value="ECO:0007669"/>
    <property type="project" value="InterPro"/>
</dbReference>
<dbReference type="Gene3D" id="3.20.20.140">
    <property type="entry name" value="Metal-dependent hydrolases"/>
    <property type="match status" value="1"/>
</dbReference>
<dbReference type="InterPro" id="IPR032466">
    <property type="entry name" value="Metal_Hydrolase"/>
</dbReference>
<name>A0A7Y0BN11_9SPHN</name>
<evidence type="ECO:0000256" key="1">
    <source>
        <dbReference type="ARBA" id="ARBA00006745"/>
    </source>
</evidence>
<dbReference type="EMBL" id="JABBGM010000002">
    <property type="protein sequence ID" value="NML93407.1"/>
    <property type="molecule type" value="Genomic_DNA"/>
</dbReference>
<dbReference type="InterPro" id="IPR050287">
    <property type="entry name" value="MTA/SAH_deaminase"/>
</dbReference>
<accession>A0A7Y0BN11</accession>
<evidence type="ECO:0000313" key="5">
    <source>
        <dbReference type="Proteomes" id="UP000583556"/>
    </source>
</evidence>
<dbReference type="RefSeq" id="WP_169492637.1">
    <property type="nucleotide sequence ID" value="NZ_JABBGM010000002.1"/>
</dbReference>
<comment type="caution">
    <text evidence="4">The sequence shown here is derived from an EMBL/GenBank/DDBJ whole genome shotgun (WGS) entry which is preliminary data.</text>
</comment>
<organism evidence="4 5">
    <name type="scientific">Novosphingobium olei</name>
    <dbReference type="NCBI Taxonomy" id="2728851"/>
    <lineage>
        <taxon>Bacteria</taxon>
        <taxon>Pseudomonadati</taxon>
        <taxon>Pseudomonadota</taxon>
        <taxon>Alphaproteobacteria</taxon>
        <taxon>Sphingomonadales</taxon>
        <taxon>Sphingomonadaceae</taxon>
        <taxon>Novosphingobium</taxon>
    </lineage>
</organism>
<dbReference type="SUPFAM" id="SSF51338">
    <property type="entry name" value="Composite domain of metallo-dependent hydrolases"/>
    <property type="match status" value="1"/>
</dbReference>
<dbReference type="SUPFAM" id="SSF51556">
    <property type="entry name" value="Metallo-dependent hydrolases"/>
    <property type="match status" value="1"/>
</dbReference>
<keyword evidence="5" id="KW-1185">Reference proteome</keyword>
<dbReference type="PANTHER" id="PTHR43794">
    <property type="entry name" value="AMINOHYDROLASE SSNA-RELATED"/>
    <property type="match status" value="1"/>
</dbReference>
<sequence>MIHVDTLIAGATLVTMDETRRVIADGAIAMTGDRIVAVGKRAEIEPQCIARERIDGRRFVATPGFINGHVHLTETLIKGFIPEHLPFDEGLNRWVIPLYQGHTPEEQAIAARLAVLSMLRTGTTTFLEAGTLIAFDAVAEAVADTGMRGRIGRWTMDRAFAPDKDQTALTDDAIAALERDLAAHPDDGRLIAAWPLLVGHNTNTAPLWQAATALARQNGLGICAHMAPAQDDPDWYLATFGKRPVEWLADLGVLGSHLSLVHMVHVDQAEVELLAQSGTHVVHCPAAALKGGYGATSCGLFPEMAAAGVNLLLGTDGGDTHDLMRAGTAIAGLFKDARRDTALFPAEAALEMLTVNAARAMGLAGTIGSLAPSHKADIVLHDTNRPEWRPLHNPVAQLVWSADGRGVHSVWVDGRRVIDNYRCTTIDEDRLLAEAQSAAEGLIARSGLPRQSAWPIS</sequence>
<evidence type="ECO:0000259" key="3">
    <source>
        <dbReference type="Pfam" id="PF01979"/>
    </source>
</evidence>
<feature type="domain" description="Amidohydrolase-related" evidence="3">
    <location>
        <begin position="61"/>
        <end position="417"/>
    </location>
</feature>
<proteinExistence type="inferred from homology"/>
<protein>
    <submittedName>
        <fullName evidence="4">Amidohydrolase family protein</fullName>
    </submittedName>
</protein>
<gene>
    <name evidence="4" type="ORF">HHL27_06950</name>
</gene>
<dbReference type="InterPro" id="IPR006680">
    <property type="entry name" value="Amidohydro-rel"/>
</dbReference>
<dbReference type="AlphaFoldDB" id="A0A7Y0BN11"/>